<keyword evidence="3" id="KW-0812">Transmembrane</keyword>
<accession>A0AAV1C8V2</accession>
<feature type="transmembrane region" description="Helical" evidence="3">
    <location>
        <begin position="245"/>
        <end position="263"/>
    </location>
</feature>
<reference evidence="4" key="1">
    <citation type="submission" date="2023-03" db="EMBL/GenBank/DDBJ databases">
        <authorList>
            <person name="Julca I."/>
        </authorList>
    </citation>
    <scope>NUCLEOTIDE SEQUENCE</scope>
</reference>
<keyword evidence="5" id="KW-1185">Reference proteome</keyword>
<gene>
    <name evidence="4" type="ORF">OLC1_LOCUS3691</name>
</gene>
<comment type="similarity">
    <text evidence="1">Belongs to the major facilitator superfamily. Phosphate:H(+) symporter (TC 2.A.1.9) family.</text>
</comment>
<feature type="transmembrane region" description="Helical" evidence="3">
    <location>
        <begin position="215"/>
        <end position="239"/>
    </location>
</feature>
<dbReference type="Proteomes" id="UP001161247">
    <property type="component" value="Chromosome 1"/>
</dbReference>
<sequence>MAPTTGETPRNLVRRPSFKGGINEKPIDDNGNGNSSDDTTSKTTSKTQRLGANLPDPKPVPPTPHQEQTLPPVDPKTVPPTHRQEHTRPPVDPKTVPPTPHQQHTTPTVNPSTVLPGLHQPLTPLKLNPNTVLPTHYQPHTPSGQWATLETCLKLQRFSAKGLVAATTILWTAKDAVKDPLFRIGLALILTGAIAMGIASIYLDKTNVSTREHNFAFTLLLVPVGLLFLIAGGAFGFHLLDSLPWQVQLTICLVVTVICWILVARPWVWRN</sequence>
<dbReference type="EMBL" id="OX459118">
    <property type="protein sequence ID" value="CAI9091880.1"/>
    <property type="molecule type" value="Genomic_DNA"/>
</dbReference>
<dbReference type="AlphaFoldDB" id="A0AAV1C8V2"/>
<feature type="region of interest" description="Disordered" evidence="2">
    <location>
        <begin position="1"/>
        <end position="114"/>
    </location>
</feature>
<protein>
    <submittedName>
        <fullName evidence="4">OLC1v1026986C1</fullName>
    </submittedName>
</protein>
<dbReference type="SUPFAM" id="SSF103473">
    <property type="entry name" value="MFS general substrate transporter"/>
    <property type="match status" value="1"/>
</dbReference>
<evidence type="ECO:0000313" key="5">
    <source>
        <dbReference type="Proteomes" id="UP001161247"/>
    </source>
</evidence>
<feature type="transmembrane region" description="Helical" evidence="3">
    <location>
        <begin position="181"/>
        <end position="203"/>
    </location>
</feature>
<keyword evidence="3" id="KW-1133">Transmembrane helix</keyword>
<dbReference type="InterPro" id="IPR036259">
    <property type="entry name" value="MFS_trans_sf"/>
</dbReference>
<evidence type="ECO:0000256" key="2">
    <source>
        <dbReference type="SAM" id="MobiDB-lite"/>
    </source>
</evidence>
<keyword evidence="3" id="KW-0472">Membrane</keyword>
<name>A0AAV1C8V2_OLDCO</name>
<feature type="compositionally biased region" description="Low complexity" evidence="2">
    <location>
        <begin position="29"/>
        <end position="47"/>
    </location>
</feature>
<evidence type="ECO:0000256" key="1">
    <source>
        <dbReference type="ARBA" id="ARBA00044504"/>
    </source>
</evidence>
<evidence type="ECO:0000313" key="4">
    <source>
        <dbReference type="EMBL" id="CAI9091880.1"/>
    </source>
</evidence>
<evidence type="ECO:0000256" key="3">
    <source>
        <dbReference type="SAM" id="Phobius"/>
    </source>
</evidence>
<proteinExistence type="inferred from homology"/>
<organism evidence="4 5">
    <name type="scientific">Oldenlandia corymbosa var. corymbosa</name>
    <dbReference type="NCBI Taxonomy" id="529605"/>
    <lineage>
        <taxon>Eukaryota</taxon>
        <taxon>Viridiplantae</taxon>
        <taxon>Streptophyta</taxon>
        <taxon>Embryophyta</taxon>
        <taxon>Tracheophyta</taxon>
        <taxon>Spermatophyta</taxon>
        <taxon>Magnoliopsida</taxon>
        <taxon>eudicotyledons</taxon>
        <taxon>Gunneridae</taxon>
        <taxon>Pentapetalae</taxon>
        <taxon>asterids</taxon>
        <taxon>lamiids</taxon>
        <taxon>Gentianales</taxon>
        <taxon>Rubiaceae</taxon>
        <taxon>Rubioideae</taxon>
        <taxon>Spermacoceae</taxon>
        <taxon>Hedyotis-Oldenlandia complex</taxon>
        <taxon>Oldenlandia</taxon>
    </lineage>
</organism>
<feature type="compositionally biased region" description="Basic and acidic residues" evidence="2">
    <location>
        <begin position="82"/>
        <end position="91"/>
    </location>
</feature>